<comment type="subcellular location">
    <subcellularLocation>
        <location evidence="1">Nucleus</location>
    </subcellularLocation>
</comment>
<comment type="similarity">
    <text evidence="2">Belongs to the MAD1 family.</text>
</comment>
<protein>
    <recommendedName>
        <fullName evidence="11">Mitotic spindle assembly checkpoint protein MAD1</fullName>
    </recommendedName>
</protein>
<dbReference type="PANTHER" id="PTHR23168:SF0">
    <property type="entry name" value="MITOTIC SPINDLE ASSEMBLY CHECKPOINT PROTEIN MAD1"/>
    <property type="match status" value="1"/>
</dbReference>
<evidence type="ECO:0000313" key="10">
    <source>
        <dbReference type="Proteomes" id="UP000215335"/>
    </source>
</evidence>
<keyword evidence="6" id="KW-0131">Cell cycle</keyword>
<dbReference type="STRING" id="543379.A0A232F0A0"/>
<feature type="region of interest" description="Disordered" evidence="8">
    <location>
        <begin position="1"/>
        <end position="81"/>
    </location>
</feature>
<evidence type="ECO:0000256" key="5">
    <source>
        <dbReference type="ARBA" id="ARBA00023242"/>
    </source>
</evidence>
<dbReference type="Proteomes" id="UP000215335">
    <property type="component" value="Unassembled WGS sequence"/>
</dbReference>
<evidence type="ECO:0000256" key="1">
    <source>
        <dbReference type="ARBA" id="ARBA00004123"/>
    </source>
</evidence>
<evidence type="ECO:0000313" key="9">
    <source>
        <dbReference type="EMBL" id="OXU23983.1"/>
    </source>
</evidence>
<dbReference type="GO" id="GO:0000776">
    <property type="term" value="C:kinetochore"/>
    <property type="evidence" value="ECO:0007669"/>
    <property type="project" value="TreeGrafter"/>
</dbReference>
<evidence type="ECO:0000256" key="2">
    <source>
        <dbReference type="ARBA" id="ARBA00008029"/>
    </source>
</evidence>
<evidence type="ECO:0000256" key="7">
    <source>
        <dbReference type="SAM" id="Coils"/>
    </source>
</evidence>
<dbReference type="GO" id="GO:0072686">
    <property type="term" value="C:mitotic spindle"/>
    <property type="evidence" value="ECO:0007669"/>
    <property type="project" value="TreeGrafter"/>
</dbReference>
<dbReference type="EMBL" id="NNAY01001435">
    <property type="protein sequence ID" value="OXU23983.1"/>
    <property type="molecule type" value="Genomic_DNA"/>
</dbReference>
<keyword evidence="5" id="KW-0539">Nucleus</keyword>
<dbReference type="InterPro" id="IPR008672">
    <property type="entry name" value="Mad1"/>
</dbReference>
<feature type="coiled-coil region" evidence="7">
    <location>
        <begin position="280"/>
        <end position="341"/>
    </location>
</feature>
<evidence type="ECO:0000256" key="8">
    <source>
        <dbReference type="SAM" id="MobiDB-lite"/>
    </source>
</evidence>
<name>A0A232F0A0_9HYME</name>
<reference evidence="9 10" key="1">
    <citation type="journal article" date="2017" name="Curr. Biol.">
        <title>The Evolution of Venom by Co-option of Single-Copy Genes.</title>
        <authorList>
            <person name="Martinson E.O."/>
            <person name="Mrinalini"/>
            <person name="Kelkar Y.D."/>
            <person name="Chang C.H."/>
            <person name="Werren J.H."/>
        </authorList>
    </citation>
    <scope>NUCLEOTIDE SEQUENCE [LARGE SCALE GENOMIC DNA]</scope>
    <source>
        <strain evidence="9 10">Alberta</strain>
        <tissue evidence="9">Whole body</tissue>
    </source>
</reference>
<dbReference type="Pfam" id="PF05557">
    <property type="entry name" value="MAD"/>
    <property type="match status" value="2"/>
</dbReference>
<organism evidence="9 10">
    <name type="scientific">Trichomalopsis sarcophagae</name>
    <dbReference type="NCBI Taxonomy" id="543379"/>
    <lineage>
        <taxon>Eukaryota</taxon>
        <taxon>Metazoa</taxon>
        <taxon>Ecdysozoa</taxon>
        <taxon>Arthropoda</taxon>
        <taxon>Hexapoda</taxon>
        <taxon>Insecta</taxon>
        <taxon>Pterygota</taxon>
        <taxon>Neoptera</taxon>
        <taxon>Endopterygota</taxon>
        <taxon>Hymenoptera</taxon>
        <taxon>Apocrita</taxon>
        <taxon>Proctotrupomorpha</taxon>
        <taxon>Chalcidoidea</taxon>
        <taxon>Pteromalidae</taxon>
        <taxon>Pteromalinae</taxon>
        <taxon>Trichomalopsis</taxon>
    </lineage>
</organism>
<comment type="caution">
    <text evidence="9">The sequence shown here is derived from an EMBL/GenBank/DDBJ whole genome shotgun (WGS) entry which is preliminary data.</text>
</comment>
<proteinExistence type="inferred from homology"/>
<feature type="compositionally biased region" description="Low complexity" evidence="8">
    <location>
        <begin position="25"/>
        <end position="34"/>
    </location>
</feature>
<evidence type="ECO:0000256" key="3">
    <source>
        <dbReference type="ARBA" id="ARBA00022618"/>
    </source>
</evidence>
<dbReference type="OrthoDB" id="331602at2759"/>
<evidence type="ECO:0000256" key="4">
    <source>
        <dbReference type="ARBA" id="ARBA00022776"/>
    </source>
</evidence>
<dbReference type="AlphaFoldDB" id="A0A232F0A0"/>
<evidence type="ECO:0000256" key="6">
    <source>
        <dbReference type="ARBA" id="ARBA00023306"/>
    </source>
</evidence>
<evidence type="ECO:0008006" key="11">
    <source>
        <dbReference type="Google" id="ProtNLM"/>
    </source>
</evidence>
<dbReference type="GO" id="GO:0051315">
    <property type="term" value="P:attachment of mitotic spindle microtubules to kinetochore"/>
    <property type="evidence" value="ECO:0007669"/>
    <property type="project" value="TreeGrafter"/>
</dbReference>
<sequence>MDDQNPTRISKMIREMRAGTDGLQRSRSNSNSFSLRPDNIQRLSTANEGGESIFETPKRQKLEDSASGSLNKTDSEVPGSPWEWRRMKGELIGMKTRLSHQEATVQQLHKLRHEMEESFKKEKKLLEIELEQDKRMIKQLELRVDVGRKTVQEAKAAQAQAERELSQLRTKMEHKILSLVEDNNKLTEELRLCIKKEVKPDITKPCETSVRNIEDEKKLELAHKKITELEEKLREARVIQQKFEVQCVELHSLKIKYESLESERSMVEDGKKFMQRASKVSELERELSHARDLISSLRESVKGKLLLEEQMATIEHRLQRTENLEKQVSQLEITQSELLSKIAEYEAIGIPGGPIAIRREINRLQQSEAILTAEEGQLRSQIDALKRELETTKQKHEETKKLLTDTTSSQERLSRFVSRLQKKMSLVTRERDSYRQQLDTYEKEITAYQSNETPTVTNERIPMLERAIEGYRELVAKLESDLEACDGKGQKEENKKLKAEIERLKGELEHRALKGDFNINTRILHYKLNPLALAEQEAEAKQNALLQEVEQLRAVVASGNPSGVPAVSSSLQAKEIAELQQKHEIKIARLKEAFKASSQEYRQACYQLFGWRVDRTKEGQYKLSSQYADSPDDYLFFIVNDDGVNMIETPFSATLTAFIERYLKIQHSVPMFLNAVQSELFDQQTVANVIA</sequence>
<accession>A0A232F0A0</accession>
<keyword evidence="10" id="KW-1185">Reference proteome</keyword>
<gene>
    <name evidence="9" type="ORF">TSAR_001443</name>
</gene>
<keyword evidence="4" id="KW-0498">Mitosis</keyword>
<feature type="coiled-coil region" evidence="7">
    <location>
        <begin position="123"/>
        <end position="246"/>
    </location>
</feature>
<keyword evidence="7" id="KW-0175">Coiled coil</keyword>
<dbReference type="PANTHER" id="PTHR23168">
    <property type="entry name" value="MITOTIC SPINDLE ASSEMBLY CHECKPOINT PROTEIN MAD1 MITOTIC ARREST DEFICIENT-LIKE PROTEIN 1"/>
    <property type="match status" value="1"/>
</dbReference>
<feature type="coiled-coil region" evidence="7">
    <location>
        <begin position="375"/>
        <end position="593"/>
    </location>
</feature>
<keyword evidence="3" id="KW-0132">Cell division</keyword>
<dbReference type="GO" id="GO:0007094">
    <property type="term" value="P:mitotic spindle assembly checkpoint signaling"/>
    <property type="evidence" value="ECO:0007669"/>
    <property type="project" value="InterPro"/>
</dbReference>
<dbReference type="Gene3D" id="1.20.5.170">
    <property type="match status" value="1"/>
</dbReference>
<dbReference type="GO" id="GO:0005635">
    <property type="term" value="C:nuclear envelope"/>
    <property type="evidence" value="ECO:0007669"/>
    <property type="project" value="TreeGrafter"/>
</dbReference>
<dbReference type="Gene3D" id="3.30.457.60">
    <property type="match status" value="1"/>
</dbReference>
<dbReference type="SUPFAM" id="SSF75704">
    <property type="entry name" value="Mitotic arrest deficient-like 1, Mad1"/>
    <property type="match status" value="1"/>
</dbReference>
<dbReference type="Gene3D" id="6.10.250.90">
    <property type="match status" value="1"/>
</dbReference>
<dbReference type="GO" id="GO:0051301">
    <property type="term" value="P:cell division"/>
    <property type="evidence" value="ECO:0007669"/>
    <property type="project" value="UniProtKB-KW"/>
</dbReference>